<reference evidence="3" key="1">
    <citation type="journal article" date="2012" name="PLoS Genet.">
        <title>The genomes of the fungal plant pathogens Cladosporium fulvum and Dothistroma septosporum reveal adaptation to different hosts and lifestyles but also signatures of common ancestry.</title>
        <authorList>
            <person name="de Wit P.J.G.M."/>
            <person name="van der Burgt A."/>
            <person name="Oekmen B."/>
            <person name="Stergiopoulos I."/>
            <person name="Abd-Elsalam K.A."/>
            <person name="Aerts A.L."/>
            <person name="Bahkali A.H."/>
            <person name="Beenen H.G."/>
            <person name="Chettri P."/>
            <person name="Cox M.P."/>
            <person name="Datema E."/>
            <person name="de Vries R.P."/>
            <person name="Dhillon B."/>
            <person name="Ganley A.R."/>
            <person name="Griffiths S.A."/>
            <person name="Guo Y."/>
            <person name="Hamelin R.C."/>
            <person name="Henrissat B."/>
            <person name="Kabir M.S."/>
            <person name="Jashni M.K."/>
            <person name="Kema G."/>
            <person name="Klaubauf S."/>
            <person name="Lapidus A."/>
            <person name="Levasseur A."/>
            <person name="Lindquist E."/>
            <person name="Mehrabi R."/>
            <person name="Ohm R.A."/>
            <person name="Owen T.J."/>
            <person name="Salamov A."/>
            <person name="Schwelm A."/>
            <person name="Schijlen E."/>
            <person name="Sun H."/>
            <person name="van den Burg H.A."/>
            <person name="van Ham R.C.H.J."/>
            <person name="Zhang S."/>
            <person name="Goodwin S.B."/>
            <person name="Grigoriev I.V."/>
            <person name="Collemare J."/>
            <person name="Bradshaw R.E."/>
        </authorList>
    </citation>
    <scope>NUCLEOTIDE SEQUENCE [LARGE SCALE GENOMIC DNA]</scope>
    <source>
        <strain evidence="3">NZE10 / CBS 128990</strain>
    </source>
</reference>
<proteinExistence type="predicted"/>
<organism evidence="2 3">
    <name type="scientific">Dothistroma septosporum (strain NZE10 / CBS 128990)</name>
    <name type="common">Red band needle blight fungus</name>
    <name type="synonym">Mycosphaerella pini</name>
    <dbReference type="NCBI Taxonomy" id="675120"/>
    <lineage>
        <taxon>Eukaryota</taxon>
        <taxon>Fungi</taxon>
        <taxon>Dikarya</taxon>
        <taxon>Ascomycota</taxon>
        <taxon>Pezizomycotina</taxon>
        <taxon>Dothideomycetes</taxon>
        <taxon>Dothideomycetidae</taxon>
        <taxon>Mycosphaerellales</taxon>
        <taxon>Mycosphaerellaceae</taxon>
        <taxon>Dothistroma</taxon>
    </lineage>
</organism>
<protein>
    <submittedName>
        <fullName evidence="2">Uncharacterized protein</fullName>
    </submittedName>
</protein>
<gene>
    <name evidence="2" type="ORF">DOTSEDRAFT_35755</name>
</gene>
<evidence type="ECO:0000313" key="3">
    <source>
        <dbReference type="Proteomes" id="UP000016933"/>
    </source>
</evidence>
<dbReference type="AlphaFoldDB" id="M2Y5I5"/>
<sequence>MAPVCLDSVGFRRGVVIGCWSAHVAPVVTTRTARAARCEPGSNAASQTVNGSRAPSSRRYGANGNHGATAQSVGFNPTRVSDVMSLSGNHGQADLAQFYQSCGTHGFRLHYRTCQPLCCELYPS</sequence>
<evidence type="ECO:0000256" key="1">
    <source>
        <dbReference type="SAM" id="MobiDB-lite"/>
    </source>
</evidence>
<reference evidence="2 3" key="2">
    <citation type="journal article" date="2012" name="PLoS Pathog.">
        <title>Diverse lifestyles and strategies of plant pathogenesis encoded in the genomes of eighteen Dothideomycetes fungi.</title>
        <authorList>
            <person name="Ohm R.A."/>
            <person name="Feau N."/>
            <person name="Henrissat B."/>
            <person name="Schoch C.L."/>
            <person name="Horwitz B.A."/>
            <person name="Barry K.W."/>
            <person name="Condon B.J."/>
            <person name="Copeland A.C."/>
            <person name="Dhillon B."/>
            <person name="Glaser F."/>
            <person name="Hesse C.N."/>
            <person name="Kosti I."/>
            <person name="LaButti K."/>
            <person name="Lindquist E.A."/>
            <person name="Lucas S."/>
            <person name="Salamov A.A."/>
            <person name="Bradshaw R.E."/>
            <person name="Ciuffetti L."/>
            <person name="Hamelin R.C."/>
            <person name="Kema G.H.J."/>
            <person name="Lawrence C."/>
            <person name="Scott J.A."/>
            <person name="Spatafora J.W."/>
            <person name="Turgeon B.G."/>
            <person name="de Wit P.J.G.M."/>
            <person name="Zhong S."/>
            <person name="Goodwin S.B."/>
            <person name="Grigoriev I.V."/>
        </authorList>
    </citation>
    <scope>NUCLEOTIDE SEQUENCE [LARGE SCALE GENOMIC DNA]</scope>
    <source>
        <strain evidence="3">NZE10 / CBS 128990</strain>
    </source>
</reference>
<dbReference type="Proteomes" id="UP000016933">
    <property type="component" value="Unassembled WGS sequence"/>
</dbReference>
<feature type="region of interest" description="Disordered" evidence="1">
    <location>
        <begin position="42"/>
        <end position="74"/>
    </location>
</feature>
<feature type="compositionally biased region" description="Polar residues" evidence="1">
    <location>
        <begin position="43"/>
        <end position="55"/>
    </location>
</feature>
<name>M2Y5I5_DOTSN</name>
<dbReference type="EMBL" id="KB446540">
    <property type="protein sequence ID" value="EME43504.1"/>
    <property type="molecule type" value="Genomic_DNA"/>
</dbReference>
<evidence type="ECO:0000313" key="2">
    <source>
        <dbReference type="EMBL" id="EME43504.1"/>
    </source>
</evidence>
<dbReference type="HOGENOM" id="CLU_2003866_0_0_1"/>
<keyword evidence="3" id="KW-1185">Reference proteome</keyword>
<accession>M2Y5I5</accession>